<protein>
    <submittedName>
        <fullName evidence="3">Helix-turn-helix transcriptional regulator</fullName>
    </submittedName>
</protein>
<name>A0A940P3I9_9ENTE</name>
<reference evidence="3" key="1">
    <citation type="submission" date="2020-12" db="EMBL/GenBank/DDBJ databases">
        <title>Vagococcus allomyrinae sp. nov. and Enterococcus lavae sp. nov., isolated from the larvae of Allomyrina dichotoma.</title>
        <authorList>
            <person name="Lee S.D."/>
        </authorList>
    </citation>
    <scope>NUCLEOTIDE SEQUENCE</scope>
    <source>
        <strain evidence="3">BWB3-3</strain>
    </source>
</reference>
<dbReference type="PROSITE" id="PS50943">
    <property type="entry name" value="HTH_CROC1"/>
    <property type="match status" value="1"/>
</dbReference>
<dbReference type="SMART" id="SM00530">
    <property type="entry name" value="HTH_XRE"/>
    <property type="match status" value="1"/>
</dbReference>
<dbReference type="CDD" id="cd00093">
    <property type="entry name" value="HTH_XRE"/>
    <property type="match status" value="1"/>
</dbReference>
<dbReference type="AlphaFoldDB" id="A0A940P3I9"/>
<evidence type="ECO:0000256" key="1">
    <source>
        <dbReference type="ARBA" id="ARBA00023125"/>
    </source>
</evidence>
<evidence type="ECO:0000313" key="3">
    <source>
        <dbReference type="EMBL" id="MBP1040864.1"/>
    </source>
</evidence>
<keyword evidence="4" id="KW-1185">Reference proteome</keyword>
<dbReference type="InterPro" id="IPR001387">
    <property type="entry name" value="Cro/C1-type_HTH"/>
</dbReference>
<gene>
    <name evidence="3" type="ORF">I6N95_07590</name>
</gene>
<feature type="domain" description="HTH cro/C1-type" evidence="2">
    <location>
        <begin position="10"/>
        <end position="64"/>
    </location>
</feature>
<dbReference type="PANTHER" id="PTHR46558:SF11">
    <property type="entry name" value="HTH-TYPE TRANSCRIPTIONAL REGULATOR XRE"/>
    <property type="match status" value="1"/>
</dbReference>
<dbReference type="SUPFAM" id="SSF47413">
    <property type="entry name" value="lambda repressor-like DNA-binding domains"/>
    <property type="match status" value="1"/>
</dbReference>
<evidence type="ECO:0000259" key="2">
    <source>
        <dbReference type="PROSITE" id="PS50943"/>
    </source>
</evidence>
<dbReference type="RefSeq" id="WP_209526338.1">
    <property type="nucleotide sequence ID" value="NZ_JAEEGA010000004.1"/>
</dbReference>
<dbReference type="EMBL" id="JAEEGA010000004">
    <property type="protein sequence ID" value="MBP1040864.1"/>
    <property type="molecule type" value="Genomic_DNA"/>
</dbReference>
<dbReference type="Pfam" id="PF01381">
    <property type="entry name" value="HTH_3"/>
    <property type="match status" value="1"/>
</dbReference>
<dbReference type="Proteomes" id="UP000674938">
    <property type="component" value="Unassembled WGS sequence"/>
</dbReference>
<proteinExistence type="predicted"/>
<accession>A0A940P3I9</accession>
<evidence type="ECO:0000313" key="4">
    <source>
        <dbReference type="Proteomes" id="UP000674938"/>
    </source>
</evidence>
<dbReference type="GO" id="GO:0003677">
    <property type="term" value="F:DNA binding"/>
    <property type="evidence" value="ECO:0007669"/>
    <property type="project" value="UniProtKB-KW"/>
</dbReference>
<sequence length="274" mass="31357">MINLAIGAKLKRARTELKLSQADVAACLMITRQTLSKWELGKSLPDLMSLKQLALLYDVSLDSLLEMAKEKMEMLSTISNEELSQLMVAEMCQPKEATDEQRAFILEQVISVIGSQAEWWHELIWFAVDKQPIIPSRYYMPNYAITTETSKTCQALFPGYNYKLYLLTKSDFVIMNLFDWFERSQLTVYSLAKMDFMAVGKLYDPSIVAGNSSGICYRTETGHFDLVSLTSSEAAKLSHVLAVLDPQHHYFIELETMSLSQFYKKYAKKGYQDR</sequence>
<dbReference type="InterPro" id="IPR010982">
    <property type="entry name" value="Lambda_DNA-bd_dom_sf"/>
</dbReference>
<comment type="caution">
    <text evidence="3">The sequence shown here is derived from an EMBL/GenBank/DDBJ whole genome shotgun (WGS) entry which is preliminary data.</text>
</comment>
<dbReference type="Gene3D" id="1.10.260.40">
    <property type="entry name" value="lambda repressor-like DNA-binding domains"/>
    <property type="match status" value="1"/>
</dbReference>
<dbReference type="PANTHER" id="PTHR46558">
    <property type="entry name" value="TRACRIPTIONAL REGULATORY PROTEIN-RELATED-RELATED"/>
    <property type="match status" value="1"/>
</dbReference>
<organism evidence="3 4">
    <name type="scientific">Vagococcus allomyrinae</name>
    <dbReference type="NCBI Taxonomy" id="2794353"/>
    <lineage>
        <taxon>Bacteria</taxon>
        <taxon>Bacillati</taxon>
        <taxon>Bacillota</taxon>
        <taxon>Bacilli</taxon>
        <taxon>Lactobacillales</taxon>
        <taxon>Enterococcaceae</taxon>
        <taxon>Vagococcus</taxon>
    </lineage>
</organism>
<keyword evidence="1" id="KW-0238">DNA-binding</keyword>